<keyword evidence="4" id="KW-0349">Heme</keyword>
<dbReference type="InterPro" id="IPR036396">
    <property type="entry name" value="Cyt_P450_sf"/>
</dbReference>
<dbReference type="CDD" id="cd11065">
    <property type="entry name" value="CYP64-like"/>
    <property type="match status" value="1"/>
</dbReference>
<protein>
    <recommendedName>
        <fullName evidence="11">Cytochrome P450</fullName>
    </recommendedName>
</protein>
<comment type="pathway">
    <text evidence="2">Secondary metabolite biosynthesis.</text>
</comment>
<dbReference type="InterPro" id="IPR001128">
    <property type="entry name" value="Cyt_P450"/>
</dbReference>
<evidence type="ECO:0000256" key="1">
    <source>
        <dbReference type="ARBA" id="ARBA00001971"/>
    </source>
</evidence>
<evidence type="ECO:0008006" key="11">
    <source>
        <dbReference type="Google" id="ProtNLM"/>
    </source>
</evidence>
<evidence type="ECO:0000256" key="2">
    <source>
        <dbReference type="ARBA" id="ARBA00005179"/>
    </source>
</evidence>
<dbReference type="GO" id="GO:0004497">
    <property type="term" value="F:monooxygenase activity"/>
    <property type="evidence" value="ECO:0007669"/>
    <property type="project" value="UniProtKB-KW"/>
</dbReference>
<dbReference type="EMBL" id="JAYKXP010000142">
    <property type="protein sequence ID" value="KAK7022937.1"/>
    <property type="molecule type" value="Genomic_DNA"/>
</dbReference>
<keyword evidence="5" id="KW-0479">Metal-binding</keyword>
<dbReference type="GO" id="GO:0016705">
    <property type="term" value="F:oxidoreductase activity, acting on paired donors, with incorporation or reduction of molecular oxygen"/>
    <property type="evidence" value="ECO:0007669"/>
    <property type="project" value="InterPro"/>
</dbReference>
<dbReference type="SUPFAM" id="SSF48264">
    <property type="entry name" value="Cytochrome P450"/>
    <property type="match status" value="1"/>
</dbReference>
<dbReference type="Gene3D" id="1.10.630.10">
    <property type="entry name" value="Cytochrome P450"/>
    <property type="match status" value="1"/>
</dbReference>
<sequence length="347" mass="39076">MPYGKEWNAHRKLFAHEFSPKQTDRYQPHTLRAVRTFLVDLLHQPHNAHRLLRHMAGSTILSITYGLSIKSADVGDPVIDMAQRALQSFDEAGVPGAFWVDYLPILKYVPSWFPGASFKRKAREWAKDVNQLVNMPFYAVKSNLAKGIVRPCFVSHCLSNLNTTDPDDLAYNEKIVREAAGSMYEAGTDTTVVASHTFILMMICYPEIQRKGQEELDRVVGPDRLPTYDDGGNLPYVCAIINEVMRYQPVNPLATDGLAAIAHLVTEEDEYKGYRIPKGSVVFGNAWEILRDEETYGPRTDTFDPSRFLTPEGKRNPAVPEPTCSFGFGRRSGNSCFDGAMIIDFYL</sequence>
<evidence type="ECO:0000256" key="5">
    <source>
        <dbReference type="ARBA" id="ARBA00022723"/>
    </source>
</evidence>
<comment type="caution">
    <text evidence="9">The sequence shown here is derived from an EMBL/GenBank/DDBJ whole genome shotgun (WGS) entry which is preliminary data.</text>
</comment>
<dbReference type="PANTHER" id="PTHR46300">
    <property type="entry name" value="P450, PUTATIVE (EUROFUNG)-RELATED-RELATED"/>
    <property type="match status" value="1"/>
</dbReference>
<dbReference type="InterPro" id="IPR050364">
    <property type="entry name" value="Cytochrome_P450_fung"/>
</dbReference>
<organism evidence="9 10">
    <name type="scientific">Paramarasmius palmivorus</name>
    <dbReference type="NCBI Taxonomy" id="297713"/>
    <lineage>
        <taxon>Eukaryota</taxon>
        <taxon>Fungi</taxon>
        <taxon>Dikarya</taxon>
        <taxon>Basidiomycota</taxon>
        <taxon>Agaricomycotina</taxon>
        <taxon>Agaricomycetes</taxon>
        <taxon>Agaricomycetidae</taxon>
        <taxon>Agaricales</taxon>
        <taxon>Marasmiineae</taxon>
        <taxon>Marasmiaceae</taxon>
        <taxon>Paramarasmius</taxon>
    </lineage>
</organism>
<reference evidence="9 10" key="1">
    <citation type="submission" date="2024-01" db="EMBL/GenBank/DDBJ databases">
        <title>A draft genome for a cacao thread blight-causing isolate of Paramarasmius palmivorus.</title>
        <authorList>
            <person name="Baruah I.K."/>
            <person name="Bukari Y."/>
            <person name="Amoako-Attah I."/>
            <person name="Meinhardt L.W."/>
            <person name="Bailey B.A."/>
            <person name="Cohen S.P."/>
        </authorList>
    </citation>
    <scope>NUCLEOTIDE SEQUENCE [LARGE SCALE GENOMIC DNA]</scope>
    <source>
        <strain evidence="9 10">GH-12</strain>
    </source>
</reference>
<gene>
    <name evidence="9" type="ORF">VNI00_016827</name>
</gene>
<evidence type="ECO:0000313" key="10">
    <source>
        <dbReference type="Proteomes" id="UP001383192"/>
    </source>
</evidence>
<evidence type="ECO:0000256" key="4">
    <source>
        <dbReference type="ARBA" id="ARBA00022617"/>
    </source>
</evidence>
<dbReference type="PANTHER" id="PTHR46300:SF7">
    <property type="entry name" value="P450, PUTATIVE (EUROFUNG)-RELATED"/>
    <property type="match status" value="1"/>
</dbReference>
<keyword evidence="6" id="KW-0560">Oxidoreductase</keyword>
<evidence type="ECO:0000256" key="3">
    <source>
        <dbReference type="ARBA" id="ARBA00010617"/>
    </source>
</evidence>
<dbReference type="InterPro" id="IPR002401">
    <property type="entry name" value="Cyt_P450_E_grp-I"/>
</dbReference>
<dbReference type="GO" id="GO:0020037">
    <property type="term" value="F:heme binding"/>
    <property type="evidence" value="ECO:0007669"/>
    <property type="project" value="InterPro"/>
</dbReference>
<keyword evidence="10" id="KW-1185">Reference proteome</keyword>
<evidence type="ECO:0000256" key="7">
    <source>
        <dbReference type="ARBA" id="ARBA00023004"/>
    </source>
</evidence>
<comment type="similarity">
    <text evidence="3">Belongs to the cytochrome P450 family.</text>
</comment>
<comment type="cofactor">
    <cofactor evidence="1">
        <name>heme</name>
        <dbReference type="ChEBI" id="CHEBI:30413"/>
    </cofactor>
</comment>
<proteinExistence type="inferred from homology"/>
<keyword evidence="8" id="KW-0503">Monooxygenase</keyword>
<evidence type="ECO:0000313" key="9">
    <source>
        <dbReference type="EMBL" id="KAK7022937.1"/>
    </source>
</evidence>
<dbReference type="Pfam" id="PF00067">
    <property type="entry name" value="p450"/>
    <property type="match status" value="1"/>
</dbReference>
<dbReference type="Proteomes" id="UP001383192">
    <property type="component" value="Unassembled WGS sequence"/>
</dbReference>
<dbReference type="PRINTS" id="PR00463">
    <property type="entry name" value="EP450I"/>
</dbReference>
<evidence type="ECO:0000256" key="8">
    <source>
        <dbReference type="ARBA" id="ARBA00023033"/>
    </source>
</evidence>
<dbReference type="AlphaFoldDB" id="A0AAW0BCA2"/>
<evidence type="ECO:0000256" key="6">
    <source>
        <dbReference type="ARBA" id="ARBA00023002"/>
    </source>
</evidence>
<accession>A0AAW0BCA2</accession>
<name>A0AAW0BCA2_9AGAR</name>
<keyword evidence="7" id="KW-0408">Iron</keyword>
<dbReference type="GO" id="GO:0005506">
    <property type="term" value="F:iron ion binding"/>
    <property type="evidence" value="ECO:0007669"/>
    <property type="project" value="InterPro"/>
</dbReference>